<reference evidence="2 4" key="2">
    <citation type="journal article" date="2013" name="Nature">
        <title>Insights into bilaterian evolution from three spiralian genomes.</title>
        <authorList>
            <person name="Simakov O."/>
            <person name="Marletaz F."/>
            <person name="Cho S.J."/>
            <person name="Edsinger-Gonzales E."/>
            <person name="Havlak P."/>
            <person name="Hellsten U."/>
            <person name="Kuo D.H."/>
            <person name="Larsson T."/>
            <person name="Lv J."/>
            <person name="Arendt D."/>
            <person name="Savage R."/>
            <person name="Osoegawa K."/>
            <person name="de Jong P."/>
            <person name="Grimwood J."/>
            <person name="Chapman J.A."/>
            <person name="Shapiro H."/>
            <person name="Aerts A."/>
            <person name="Otillar R.P."/>
            <person name="Terry A.Y."/>
            <person name="Boore J.L."/>
            <person name="Grigoriev I.V."/>
            <person name="Lindberg D.R."/>
            <person name="Seaver E.C."/>
            <person name="Weisblat D.A."/>
            <person name="Putnam N.H."/>
            <person name="Rokhsar D.S."/>
        </authorList>
    </citation>
    <scope>NUCLEOTIDE SEQUENCE</scope>
</reference>
<dbReference type="CTD" id="20206110"/>
<dbReference type="OrthoDB" id="6075161at2759"/>
<sequence length="171" mass="19229">MAAKLNAIVLVVALCFAQNGYSWDENKFNCVYNPPCTQYFRDRGQYYFAYDASNSTFVQCDQWGGCFHMPCAPGTVWSTRAYTCIQGNSNGLLTTTKPTTTTTRFVRDLGKYNCSINQPCTQYFRDRGQYYFANDASNSNFVQCDEWGGCFVMPCAPGTVWSTVAYTCVNA</sequence>
<dbReference type="RefSeq" id="XP_009023624.1">
    <property type="nucleotide sequence ID" value="XM_009025376.1"/>
</dbReference>
<dbReference type="GO" id="GO:0031012">
    <property type="term" value="C:extracellular matrix"/>
    <property type="evidence" value="ECO:0000318"/>
    <property type="project" value="GO_Central"/>
</dbReference>
<protein>
    <recommendedName>
        <fullName evidence="5">Chitin-binding type-2 domain-containing protein</fullName>
    </recommendedName>
</protein>
<dbReference type="GO" id="GO:0005576">
    <property type="term" value="C:extracellular region"/>
    <property type="evidence" value="ECO:0000318"/>
    <property type="project" value="GO_Central"/>
</dbReference>
<keyword evidence="1" id="KW-0732">Signal</keyword>
<organism evidence="3 4">
    <name type="scientific">Helobdella robusta</name>
    <name type="common">Californian leech</name>
    <dbReference type="NCBI Taxonomy" id="6412"/>
    <lineage>
        <taxon>Eukaryota</taxon>
        <taxon>Metazoa</taxon>
        <taxon>Spiralia</taxon>
        <taxon>Lophotrochozoa</taxon>
        <taxon>Annelida</taxon>
        <taxon>Clitellata</taxon>
        <taxon>Hirudinea</taxon>
        <taxon>Rhynchobdellida</taxon>
        <taxon>Glossiphoniidae</taxon>
        <taxon>Helobdella</taxon>
    </lineage>
</organism>
<gene>
    <name evidence="3" type="primary">20206110</name>
    <name evidence="2" type="ORF">HELRODRAFT_177168</name>
</gene>
<accession>T1FBB1</accession>
<evidence type="ECO:0000256" key="1">
    <source>
        <dbReference type="SAM" id="SignalP"/>
    </source>
</evidence>
<dbReference type="EMBL" id="KB097182">
    <property type="protein sequence ID" value="ESN98286.1"/>
    <property type="molecule type" value="Genomic_DNA"/>
</dbReference>
<dbReference type="AlphaFoldDB" id="T1FBB1"/>
<proteinExistence type="predicted"/>
<dbReference type="GO" id="GO:0099120">
    <property type="term" value="P:socially cooperative development"/>
    <property type="evidence" value="ECO:0000318"/>
    <property type="project" value="GO_Central"/>
</dbReference>
<evidence type="ECO:0000313" key="4">
    <source>
        <dbReference type="Proteomes" id="UP000015101"/>
    </source>
</evidence>
<dbReference type="InterPro" id="IPR052846">
    <property type="entry name" value="ECM-enzyme_regulator"/>
</dbReference>
<evidence type="ECO:0000313" key="2">
    <source>
        <dbReference type="EMBL" id="ESN98286.1"/>
    </source>
</evidence>
<feature type="signal peptide" evidence="1">
    <location>
        <begin position="1"/>
        <end position="22"/>
    </location>
</feature>
<dbReference type="PANTHER" id="PTHR31797">
    <property type="entry name" value="EXTRACELLULAR MATRIX PROTEIN A-RELATED"/>
    <property type="match status" value="1"/>
</dbReference>
<evidence type="ECO:0000313" key="3">
    <source>
        <dbReference type="EnsemblMetazoa" id="HelroP177168"/>
    </source>
</evidence>
<reference evidence="3" key="3">
    <citation type="submission" date="2015-06" db="UniProtKB">
        <authorList>
            <consortium name="EnsemblMetazoa"/>
        </authorList>
    </citation>
    <scope>IDENTIFICATION</scope>
</reference>
<dbReference type="Proteomes" id="UP000015101">
    <property type="component" value="Unassembled WGS sequence"/>
</dbReference>
<reference evidence="4" key="1">
    <citation type="submission" date="2012-12" db="EMBL/GenBank/DDBJ databases">
        <authorList>
            <person name="Hellsten U."/>
            <person name="Grimwood J."/>
            <person name="Chapman J.A."/>
            <person name="Shapiro H."/>
            <person name="Aerts A."/>
            <person name="Otillar R.P."/>
            <person name="Terry A.Y."/>
            <person name="Boore J.L."/>
            <person name="Simakov O."/>
            <person name="Marletaz F."/>
            <person name="Cho S.-J."/>
            <person name="Edsinger-Gonzales E."/>
            <person name="Havlak P."/>
            <person name="Kuo D.-H."/>
            <person name="Larsson T."/>
            <person name="Lv J."/>
            <person name="Arendt D."/>
            <person name="Savage R."/>
            <person name="Osoegawa K."/>
            <person name="de Jong P."/>
            <person name="Lindberg D.R."/>
            <person name="Seaver E.C."/>
            <person name="Weisblat D.A."/>
            <person name="Putnam N.H."/>
            <person name="Grigoriev I.V."/>
            <person name="Rokhsar D.S."/>
        </authorList>
    </citation>
    <scope>NUCLEOTIDE SEQUENCE</scope>
</reference>
<dbReference type="PANTHER" id="PTHR31797:SF6">
    <property type="entry name" value="CHITIN-BINDING TYPE-2 DOMAIN-CONTAINING PROTEIN"/>
    <property type="match status" value="1"/>
</dbReference>
<dbReference type="EnsemblMetazoa" id="HelroT177168">
    <property type="protein sequence ID" value="HelroP177168"/>
    <property type="gene ID" value="HelroG177168"/>
</dbReference>
<dbReference type="KEGG" id="hro:HELRODRAFT_177168"/>
<dbReference type="EMBL" id="AMQM01005957">
    <property type="status" value="NOT_ANNOTATED_CDS"/>
    <property type="molecule type" value="Genomic_DNA"/>
</dbReference>
<dbReference type="HOGENOM" id="CLU_133460_0_0_1"/>
<keyword evidence="4" id="KW-1185">Reference proteome</keyword>
<dbReference type="GeneID" id="20206110"/>
<feature type="chain" id="PRO_5010980470" description="Chitin-binding type-2 domain-containing protein" evidence="1">
    <location>
        <begin position="23"/>
        <end position="171"/>
    </location>
</feature>
<name>T1FBB1_HELRO</name>
<dbReference type="InParanoid" id="T1FBB1"/>
<evidence type="ECO:0008006" key="5">
    <source>
        <dbReference type="Google" id="ProtNLM"/>
    </source>
</evidence>